<name>A0A8J5RQC9_ZIZPA</name>
<dbReference type="EMBL" id="JAAALK010000289">
    <property type="protein sequence ID" value="KAG8049508.1"/>
    <property type="molecule type" value="Genomic_DNA"/>
</dbReference>
<dbReference type="AlphaFoldDB" id="A0A8J5RQC9"/>
<gene>
    <name evidence="1" type="ORF">GUJ93_ZPchr0009g1390</name>
</gene>
<comment type="caution">
    <text evidence="1">The sequence shown here is derived from an EMBL/GenBank/DDBJ whole genome shotgun (WGS) entry which is preliminary data.</text>
</comment>
<accession>A0A8J5RQC9</accession>
<dbReference type="Proteomes" id="UP000729402">
    <property type="component" value="Unassembled WGS sequence"/>
</dbReference>
<reference evidence="1" key="2">
    <citation type="submission" date="2021-02" db="EMBL/GenBank/DDBJ databases">
        <authorList>
            <person name="Kimball J.A."/>
            <person name="Haas M.W."/>
            <person name="Macchietto M."/>
            <person name="Kono T."/>
            <person name="Duquette J."/>
            <person name="Shao M."/>
        </authorList>
    </citation>
    <scope>NUCLEOTIDE SEQUENCE</scope>
    <source>
        <tissue evidence="1">Fresh leaf tissue</tissue>
    </source>
</reference>
<reference evidence="1" key="1">
    <citation type="journal article" date="2021" name="bioRxiv">
        <title>Whole Genome Assembly and Annotation of Northern Wild Rice, Zizania palustris L., Supports a Whole Genome Duplication in the Zizania Genus.</title>
        <authorList>
            <person name="Haas M."/>
            <person name="Kono T."/>
            <person name="Macchietto M."/>
            <person name="Millas R."/>
            <person name="McGilp L."/>
            <person name="Shao M."/>
            <person name="Duquette J."/>
            <person name="Hirsch C.N."/>
            <person name="Kimball J."/>
        </authorList>
    </citation>
    <scope>NUCLEOTIDE SEQUENCE</scope>
    <source>
        <tissue evidence="1">Fresh leaf tissue</tissue>
    </source>
</reference>
<protein>
    <submittedName>
        <fullName evidence="1">Uncharacterized protein</fullName>
    </submittedName>
</protein>
<proteinExistence type="predicted"/>
<evidence type="ECO:0000313" key="2">
    <source>
        <dbReference type="Proteomes" id="UP000729402"/>
    </source>
</evidence>
<keyword evidence="2" id="KW-1185">Reference proteome</keyword>
<sequence>MMKQRRRSFSCSSAAGVASLCCKLLLMVVLVLAVVVCTLQLPHTASAGRSLVYRVPSPIPNDEIHNDNLIGT</sequence>
<organism evidence="1 2">
    <name type="scientific">Zizania palustris</name>
    <name type="common">Northern wild rice</name>
    <dbReference type="NCBI Taxonomy" id="103762"/>
    <lineage>
        <taxon>Eukaryota</taxon>
        <taxon>Viridiplantae</taxon>
        <taxon>Streptophyta</taxon>
        <taxon>Embryophyta</taxon>
        <taxon>Tracheophyta</taxon>
        <taxon>Spermatophyta</taxon>
        <taxon>Magnoliopsida</taxon>
        <taxon>Liliopsida</taxon>
        <taxon>Poales</taxon>
        <taxon>Poaceae</taxon>
        <taxon>BOP clade</taxon>
        <taxon>Oryzoideae</taxon>
        <taxon>Oryzeae</taxon>
        <taxon>Zizaniinae</taxon>
        <taxon>Zizania</taxon>
    </lineage>
</organism>
<evidence type="ECO:0000313" key="1">
    <source>
        <dbReference type="EMBL" id="KAG8049508.1"/>
    </source>
</evidence>